<evidence type="ECO:0000313" key="1">
    <source>
        <dbReference type="EMBL" id="PWL38871.1"/>
    </source>
</evidence>
<reference evidence="1 2" key="1">
    <citation type="submission" date="2018-05" db="EMBL/GenBank/DDBJ databases">
        <title>Complete genome sequence of Flagellimonas aquimarina ECD12 isolated from seaweed Ecklonia cava.</title>
        <authorList>
            <person name="Choi S."/>
            <person name="Seong C."/>
        </authorList>
    </citation>
    <scope>NUCLEOTIDE SEQUENCE [LARGE SCALE GENOMIC DNA]</scope>
    <source>
        <strain evidence="1 2">ECD12</strain>
    </source>
</reference>
<evidence type="ECO:0008006" key="3">
    <source>
        <dbReference type="Google" id="ProtNLM"/>
    </source>
</evidence>
<dbReference type="PANTHER" id="PTHR34003">
    <property type="entry name" value="BLL2395 PROTEIN"/>
    <property type="match status" value="1"/>
</dbReference>
<gene>
    <name evidence="1" type="ORF">DKG77_11580</name>
</gene>
<dbReference type="PANTHER" id="PTHR34003:SF2">
    <property type="entry name" value="SNOAL-LIKE DOMAIN-CONTAINING PROTEIN"/>
    <property type="match status" value="1"/>
</dbReference>
<sequence length="125" mass="14380">METVIKELEQQLLTKANEVTALLAEGKFIEAMEEYLDDDVQLFEGNNPAKIGKEFCLAEEKKLLDTVEAFHGYKVISGPAVKNNTTFYEAVMEFRTNDGVEHKFEQVVRTTWENGKIVNERYYHA</sequence>
<comment type="caution">
    <text evidence="1">The sequence shown here is derived from an EMBL/GenBank/DDBJ whole genome shotgun (WGS) entry which is preliminary data.</text>
</comment>
<keyword evidence="2" id="KW-1185">Reference proteome</keyword>
<dbReference type="OrthoDB" id="336094at2"/>
<dbReference type="Proteomes" id="UP000245762">
    <property type="component" value="Unassembled WGS sequence"/>
</dbReference>
<dbReference type="SUPFAM" id="SSF54427">
    <property type="entry name" value="NTF2-like"/>
    <property type="match status" value="1"/>
</dbReference>
<dbReference type="InterPro" id="IPR032710">
    <property type="entry name" value="NTF2-like_dom_sf"/>
</dbReference>
<accession>A0A316KZ68</accession>
<proteinExistence type="predicted"/>
<evidence type="ECO:0000313" key="2">
    <source>
        <dbReference type="Proteomes" id="UP000245762"/>
    </source>
</evidence>
<protein>
    <recommendedName>
        <fullName evidence="3">Nuclear transport factor 2 family protein</fullName>
    </recommendedName>
</protein>
<name>A0A316KZ68_9FLAO</name>
<dbReference type="RefSeq" id="WP_109663146.1">
    <property type="nucleotide sequence ID" value="NZ_QGEG01000002.1"/>
</dbReference>
<dbReference type="AlphaFoldDB" id="A0A316KZ68"/>
<organism evidence="1 2">
    <name type="scientific">Flagellimonas aquimarina</name>
    <dbReference type="NCBI Taxonomy" id="2201895"/>
    <lineage>
        <taxon>Bacteria</taxon>
        <taxon>Pseudomonadati</taxon>
        <taxon>Bacteroidota</taxon>
        <taxon>Flavobacteriia</taxon>
        <taxon>Flavobacteriales</taxon>
        <taxon>Flavobacteriaceae</taxon>
        <taxon>Flagellimonas</taxon>
    </lineage>
</organism>
<dbReference type="Gene3D" id="3.10.450.50">
    <property type="match status" value="1"/>
</dbReference>
<dbReference type="EMBL" id="QGEG01000002">
    <property type="protein sequence ID" value="PWL38871.1"/>
    <property type="molecule type" value="Genomic_DNA"/>
</dbReference>